<name>A0A2V4HS18_9PSED</name>
<proteinExistence type="predicted"/>
<dbReference type="CDD" id="cd00156">
    <property type="entry name" value="REC"/>
    <property type="match status" value="1"/>
</dbReference>
<organism evidence="2 3">
    <name type="scientific">Pseudomonas soli</name>
    <dbReference type="NCBI Taxonomy" id="1306993"/>
    <lineage>
        <taxon>Bacteria</taxon>
        <taxon>Pseudomonadati</taxon>
        <taxon>Pseudomonadota</taxon>
        <taxon>Gammaproteobacteria</taxon>
        <taxon>Pseudomonadales</taxon>
        <taxon>Pseudomonadaceae</taxon>
        <taxon>Pseudomonas</taxon>
    </lineage>
</organism>
<dbReference type="SUPFAM" id="SSF52172">
    <property type="entry name" value="CheY-like"/>
    <property type="match status" value="1"/>
</dbReference>
<dbReference type="Gene3D" id="3.40.50.2300">
    <property type="match status" value="1"/>
</dbReference>
<dbReference type="InterPro" id="IPR011006">
    <property type="entry name" value="CheY-like_superfamily"/>
</dbReference>
<evidence type="ECO:0000259" key="1">
    <source>
        <dbReference type="Pfam" id="PF00072"/>
    </source>
</evidence>
<reference evidence="2 3" key="1">
    <citation type="submission" date="2018-06" db="EMBL/GenBank/DDBJ databases">
        <title>Pseudomonas diversity within urban Lake Michigan freshwaters.</title>
        <authorList>
            <person name="Batrich M."/>
            <person name="Hatzopoulos T."/>
            <person name="Putonti C."/>
        </authorList>
    </citation>
    <scope>NUCLEOTIDE SEQUENCE [LARGE SCALE GENOMIC DNA]</scope>
    <source>
        <strain evidence="2 3">LBp-160603</strain>
    </source>
</reference>
<accession>A0A2V4HS18</accession>
<dbReference type="EMBL" id="QJRO01000010">
    <property type="protein sequence ID" value="PYB79859.1"/>
    <property type="molecule type" value="Genomic_DNA"/>
</dbReference>
<comment type="caution">
    <text evidence="2">The sequence shown here is derived from an EMBL/GenBank/DDBJ whole genome shotgun (WGS) entry which is preliminary data.</text>
</comment>
<dbReference type="GO" id="GO:0000160">
    <property type="term" value="P:phosphorelay signal transduction system"/>
    <property type="evidence" value="ECO:0007669"/>
    <property type="project" value="InterPro"/>
</dbReference>
<dbReference type="AlphaFoldDB" id="A0A2V4HS18"/>
<dbReference type="RefSeq" id="WP_110701248.1">
    <property type="nucleotide sequence ID" value="NZ_QJRO01000010.1"/>
</dbReference>
<evidence type="ECO:0000313" key="2">
    <source>
        <dbReference type="EMBL" id="PYB79859.1"/>
    </source>
</evidence>
<protein>
    <submittedName>
        <fullName evidence="2">Response regulator</fullName>
    </submittedName>
</protein>
<feature type="domain" description="Response regulatory" evidence="1">
    <location>
        <begin position="3"/>
        <end position="97"/>
    </location>
</feature>
<evidence type="ECO:0000313" key="3">
    <source>
        <dbReference type="Proteomes" id="UP000247620"/>
    </source>
</evidence>
<gene>
    <name evidence="2" type="ORF">DMX07_15810</name>
</gene>
<sequence length="153" mass="17878">MKILIVEDDENKRIQLSRFLTHLIPGHEVFLERSLQSGVRRIRQDELDLIILDMTLPQYDISPDEPADDTHIFGGRQFLTQMERFEVGTPVVVFTQFEVFGKPPNELTLHSLDLQLRELFPVIYNGVIYYHSSIDSWKSSLKEKLINFGFLQD</sequence>
<dbReference type="Pfam" id="PF00072">
    <property type="entry name" value="Response_reg"/>
    <property type="match status" value="1"/>
</dbReference>
<dbReference type="InterPro" id="IPR001789">
    <property type="entry name" value="Sig_transdc_resp-reg_receiver"/>
</dbReference>
<dbReference type="Proteomes" id="UP000247620">
    <property type="component" value="Unassembled WGS sequence"/>
</dbReference>